<sequence>MAEPKRPKEEKKPAEEGFELNIAELEAEEARSRLSADEAAYLEMILTTSEELERIAAIPDEQERTKKMKEFDTQTALMQEQARLAALPDAERKKVIALNKAEMERLKAEAEQLEREARTFKAPEMFEAMRQIRETSLKKFKELATDNWSELVGFFEDALHHKDVPRADAIMRKLTNDGNENELTNWFGYPSTMQGMHDFVNEVLIGRTDKDPVTGRSMRDEAGEPIWRKLDHLPQDPSTHPLGMGEQEAYMLQSDISYAAEKIGHWEVARVVKRDVSGRFVQMSEEEHALECTIEIGKTRDPRAIARGLNRLAYGGEEIDWEEGNLGDYRRGDIGRSFTPALLGLLFFAKEAEYMTAQFDKKEFNLNLRTKFKEFIDKDPARHKQLLRDAGLPEPLVKRLAGEETEEKVKAQTITMDGLKKLITRIGEARKVYEAQKLRERAAA</sequence>
<feature type="coiled-coil region" evidence="1">
    <location>
        <begin position="96"/>
        <end position="123"/>
    </location>
</feature>
<dbReference type="AlphaFoldDB" id="A0A1F7UTV4"/>
<evidence type="ECO:0000313" key="3">
    <source>
        <dbReference type="Proteomes" id="UP000176897"/>
    </source>
</evidence>
<dbReference type="STRING" id="1802401.A3B21_04575"/>
<proteinExistence type="predicted"/>
<gene>
    <name evidence="2" type="ORF">A3B21_04575</name>
</gene>
<dbReference type="EMBL" id="MGEJ01000003">
    <property type="protein sequence ID" value="OGL81695.1"/>
    <property type="molecule type" value="Genomic_DNA"/>
</dbReference>
<keyword evidence="1" id="KW-0175">Coiled coil</keyword>
<evidence type="ECO:0000313" key="2">
    <source>
        <dbReference type="EMBL" id="OGL81695.1"/>
    </source>
</evidence>
<reference evidence="2 3" key="1">
    <citation type="journal article" date="2016" name="Nat. Commun.">
        <title>Thousands of microbial genomes shed light on interconnected biogeochemical processes in an aquifer system.</title>
        <authorList>
            <person name="Anantharaman K."/>
            <person name="Brown C.T."/>
            <person name="Hug L.A."/>
            <person name="Sharon I."/>
            <person name="Castelle C.J."/>
            <person name="Probst A.J."/>
            <person name="Thomas B.C."/>
            <person name="Singh A."/>
            <person name="Wilkins M.J."/>
            <person name="Karaoz U."/>
            <person name="Brodie E.L."/>
            <person name="Williams K.H."/>
            <person name="Hubbard S.S."/>
            <person name="Banfield J.F."/>
        </authorList>
    </citation>
    <scope>NUCLEOTIDE SEQUENCE [LARGE SCALE GENOMIC DNA]</scope>
</reference>
<protein>
    <submittedName>
        <fullName evidence="2">Uncharacterized protein</fullName>
    </submittedName>
</protein>
<comment type="caution">
    <text evidence="2">The sequence shown here is derived from an EMBL/GenBank/DDBJ whole genome shotgun (WGS) entry which is preliminary data.</text>
</comment>
<dbReference type="Proteomes" id="UP000176897">
    <property type="component" value="Unassembled WGS sequence"/>
</dbReference>
<organism evidence="2 3">
    <name type="scientific">Candidatus Uhrbacteria bacterium RIFCSPLOWO2_01_FULL_47_24</name>
    <dbReference type="NCBI Taxonomy" id="1802401"/>
    <lineage>
        <taxon>Bacteria</taxon>
        <taxon>Candidatus Uhriibacteriota</taxon>
    </lineage>
</organism>
<evidence type="ECO:0000256" key="1">
    <source>
        <dbReference type="SAM" id="Coils"/>
    </source>
</evidence>
<name>A0A1F7UTV4_9BACT</name>
<accession>A0A1F7UTV4</accession>